<feature type="domain" description="L,D-TPase catalytic" evidence="15">
    <location>
        <begin position="247"/>
        <end position="379"/>
    </location>
</feature>
<evidence type="ECO:0000256" key="8">
    <source>
        <dbReference type="ARBA" id="ARBA00023139"/>
    </source>
</evidence>
<protein>
    <submittedName>
        <fullName evidence="16">Lipoprotein-anchoring transpeptidase ErfK/SrfK</fullName>
    </submittedName>
</protein>
<feature type="active site" description="Proton donor/acceptor" evidence="13">
    <location>
        <position position="330"/>
    </location>
</feature>
<dbReference type="SUPFAM" id="SSF141523">
    <property type="entry name" value="L,D-transpeptidase catalytic domain-like"/>
    <property type="match status" value="1"/>
</dbReference>
<keyword evidence="8" id="KW-0564">Palmitate</keyword>
<dbReference type="GO" id="GO:0008360">
    <property type="term" value="P:regulation of cell shape"/>
    <property type="evidence" value="ECO:0007669"/>
    <property type="project" value="UniProtKB-UniRule"/>
</dbReference>
<evidence type="ECO:0000256" key="4">
    <source>
        <dbReference type="ARBA" id="ARBA00022729"/>
    </source>
</evidence>
<dbReference type="InterPro" id="IPR041280">
    <property type="entry name" value="Big_10"/>
</dbReference>
<keyword evidence="17" id="KW-1185">Reference proteome</keyword>
<evidence type="ECO:0000256" key="9">
    <source>
        <dbReference type="ARBA" id="ARBA00023288"/>
    </source>
</evidence>
<dbReference type="CDD" id="cd16913">
    <property type="entry name" value="YkuD_like"/>
    <property type="match status" value="1"/>
</dbReference>
<dbReference type="AlphaFoldDB" id="A0A561EVD6"/>
<dbReference type="GO" id="GO:0016746">
    <property type="term" value="F:acyltransferase activity"/>
    <property type="evidence" value="ECO:0007669"/>
    <property type="project" value="UniProtKB-KW"/>
</dbReference>
<dbReference type="EMBL" id="VIVR01000001">
    <property type="protein sequence ID" value="TWE19572.1"/>
    <property type="molecule type" value="Genomic_DNA"/>
</dbReference>
<keyword evidence="7" id="KW-0472">Membrane</keyword>
<evidence type="ECO:0000256" key="5">
    <source>
        <dbReference type="ARBA" id="ARBA00022960"/>
    </source>
</evidence>
<evidence type="ECO:0000256" key="12">
    <source>
        <dbReference type="ARBA" id="ARBA00060592"/>
    </source>
</evidence>
<evidence type="ECO:0000256" key="7">
    <source>
        <dbReference type="ARBA" id="ARBA00023136"/>
    </source>
</evidence>
<feature type="chain" id="PRO_5038511398" evidence="14">
    <location>
        <begin position="23"/>
        <end position="402"/>
    </location>
</feature>
<dbReference type="PANTHER" id="PTHR30582:SF2">
    <property type="entry name" value="L,D-TRANSPEPTIDASE YCIB-RELATED"/>
    <property type="match status" value="1"/>
</dbReference>
<reference evidence="16 17" key="1">
    <citation type="submission" date="2019-06" db="EMBL/GenBank/DDBJ databases">
        <title>Sequencing the genomes of 1000 actinobacteria strains.</title>
        <authorList>
            <person name="Klenk H.-P."/>
        </authorList>
    </citation>
    <scope>NUCLEOTIDE SEQUENCE [LARGE SCALE GENOMIC DNA]</scope>
    <source>
        <strain evidence="16 17">DSM 41649</strain>
    </source>
</reference>
<dbReference type="Gene3D" id="2.40.440.10">
    <property type="entry name" value="L,D-transpeptidase catalytic domain-like"/>
    <property type="match status" value="1"/>
</dbReference>
<comment type="pathway">
    <text evidence="1 13">Cell wall biogenesis; peptidoglycan biosynthesis.</text>
</comment>
<evidence type="ECO:0000259" key="15">
    <source>
        <dbReference type="PROSITE" id="PS52029"/>
    </source>
</evidence>
<sequence length="402" mass="41617">MRRGVAAGALGGALVLMTAACSGGSAGGGSTDATPVAAKSTAAAAPKPTVSAAVLSIEPKNGSQDVKPAGPVKVSVASGKLTTVKVTDKDGKEVPGSVAADGVSWVPKAGLSVGTRYRVSAQAADANGLVATAESSFTTLTPDEDAGPHDNISDGQTYGVGMIVSLTFDRTVKDKAAVEKGITFETSDGSVVKGHWFGGTRVDFRPEKFWTPGTKVTIHYRLKSVEVAPDVYGGVDADEPFVIGRSQVSTVDVAKHEMQVVKDGQVVDNIPITAGKPGFDSWNGTMVIKEMAERTRMSSQGVSGITKGDEYDLDDVPHAMRLTDSGTYVHGNSWATGAMGSYNASHGCIGVEDARYGSNSSDAGKLYNSSLIGDVVTVVNSKGPKVEAWNGLSGWNVNWGEW</sequence>
<dbReference type="InterPro" id="IPR050979">
    <property type="entry name" value="LD-transpeptidase"/>
</dbReference>
<dbReference type="PANTHER" id="PTHR30582">
    <property type="entry name" value="L,D-TRANSPEPTIDASE"/>
    <property type="match status" value="1"/>
</dbReference>
<keyword evidence="4 14" id="KW-0732">Signal</keyword>
<evidence type="ECO:0000256" key="6">
    <source>
        <dbReference type="ARBA" id="ARBA00022984"/>
    </source>
</evidence>
<dbReference type="Pfam" id="PF03734">
    <property type="entry name" value="YkuD"/>
    <property type="match status" value="1"/>
</dbReference>
<dbReference type="FunFam" id="2.40.440.10:FF:000005">
    <property type="entry name" value="L,D-transpeptidase 2"/>
    <property type="match status" value="1"/>
</dbReference>
<dbReference type="Gene3D" id="2.60.40.3710">
    <property type="match status" value="1"/>
</dbReference>
<dbReference type="Proteomes" id="UP000318416">
    <property type="component" value="Unassembled WGS sequence"/>
</dbReference>
<dbReference type="GO" id="GO:0071555">
    <property type="term" value="P:cell wall organization"/>
    <property type="evidence" value="ECO:0007669"/>
    <property type="project" value="UniProtKB-UniRule"/>
</dbReference>
<keyword evidence="9 16" id="KW-0449">Lipoprotein</keyword>
<comment type="caution">
    <text evidence="16">The sequence shown here is derived from an EMBL/GenBank/DDBJ whole genome shotgun (WGS) entry which is preliminary data.</text>
</comment>
<dbReference type="GO" id="GO:0005576">
    <property type="term" value="C:extracellular region"/>
    <property type="evidence" value="ECO:0007669"/>
    <property type="project" value="TreeGrafter"/>
</dbReference>
<dbReference type="UniPathway" id="UPA00219"/>
<evidence type="ECO:0000256" key="10">
    <source>
        <dbReference type="ARBA" id="ARBA00023315"/>
    </source>
</evidence>
<gene>
    <name evidence="16" type="ORF">FB465_4690</name>
</gene>
<dbReference type="Pfam" id="PF17964">
    <property type="entry name" value="Big_10"/>
    <property type="match status" value="1"/>
</dbReference>
<accession>A0A561EVD6</accession>
<dbReference type="RefSeq" id="WP_170290668.1">
    <property type="nucleotide sequence ID" value="NZ_BAAABR010000022.1"/>
</dbReference>
<dbReference type="InterPro" id="IPR005490">
    <property type="entry name" value="LD_TPept_cat_dom"/>
</dbReference>
<keyword evidence="10" id="KW-0012">Acyltransferase</keyword>
<keyword evidence="11 13" id="KW-0961">Cell wall biogenesis/degradation</keyword>
<dbReference type="PROSITE" id="PS51257">
    <property type="entry name" value="PROKAR_LIPOPROTEIN"/>
    <property type="match status" value="1"/>
</dbReference>
<dbReference type="InterPro" id="IPR038063">
    <property type="entry name" value="Transpep_catalytic_dom"/>
</dbReference>
<keyword evidence="6 13" id="KW-0573">Peptidoglycan synthesis</keyword>
<keyword evidence="5 13" id="KW-0133">Cell shape</keyword>
<proteinExistence type="predicted"/>
<keyword evidence="2" id="KW-1003">Cell membrane</keyword>
<organism evidence="16 17">
    <name type="scientific">Kitasatospora atroaurantiaca</name>
    <dbReference type="NCBI Taxonomy" id="285545"/>
    <lineage>
        <taxon>Bacteria</taxon>
        <taxon>Bacillati</taxon>
        <taxon>Actinomycetota</taxon>
        <taxon>Actinomycetes</taxon>
        <taxon>Kitasatosporales</taxon>
        <taxon>Streptomycetaceae</taxon>
        <taxon>Kitasatospora</taxon>
    </lineage>
</organism>
<name>A0A561EVD6_9ACTN</name>
<feature type="signal peptide" evidence="14">
    <location>
        <begin position="1"/>
        <end position="22"/>
    </location>
</feature>
<dbReference type="PROSITE" id="PS52029">
    <property type="entry name" value="LD_TPASE"/>
    <property type="match status" value="1"/>
</dbReference>
<evidence type="ECO:0000256" key="1">
    <source>
        <dbReference type="ARBA" id="ARBA00004752"/>
    </source>
</evidence>
<evidence type="ECO:0000256" key="14">
    <source>
        <dbReference type="SAM" id="SignalP"/>
    </source>
</evidence>
<dbReference type="GO" id="GO:0018104">
    <property type="term" value="P:peptidoglycan-protein cross-linking"/>
    <property type="evidence" value="ECO:0007669"/>
    <property type="project" value="TreeGrafter"/>
</dbReference>
<evidence type="ECO:0000313" key="16">
    <source>
        <dbReference type="EMBL" id="TWE19572.1"/>
    </source>
</evidence>
<dbReference type="Gene3D" id="2.60.40.3780">
    <property type="match status" value="1"/>
</dbReference>
<dbReference type="GO" id="GO:0071972">
    <property type="term" value="F:peptidoglycan L,D-transpeptidase activity"/>
    <property type="evidence" value="ECO:0007669"/>
    <property type="project" value="TreeGrafter"/>
</dbReference>
<evidence type="ECO:0000256" key="3">
    <source>
        <dbReference type="ARBA" id="ARBA00022679"/>
    </source>
</evidence>
<evidence type="ECO:0000313" key="17">
    <source>
        <dbReference type="Proteomes" id="UP000318416"/>
    </source>
</evidence>
<evidence type="ECO:0000256" key="11">
    <source>
        <dbReference type="ARBA" id="ARBA00023316"/>
    </source>
</evidence>
<comment type="pathway">
    <text evidence="12">Glycan biosynthesis.</text>
</comment>
<feature type="active site" description="Nucleophile" evidence="13">
    <location>
        <position position="348"/>
    </location>
</feature>
<evidence type="ECO:0000256" key="13">
    <source>
        <dbReference type="PROSITE-ProRule" id="PRU01373"/>
    </source>
</evidence>
<keyword evidence="3" id="KW-0808">Transferase</keyword>
<evidence type="ECO:0000256" key="2">
    <source>
        <dbReference type="ARBA" id="ARBA00022475"/>
    </source>
</evidence>